<feature type="non-terminal residue" evidence="1">
    <location>
        <position position="111"/>
    </location>
</feature>
<comment type="caution">
    <text evidence="1">The sequence shown here is derived from an EMBL/GenBank/DDBJ whole genome shotgun (WGS) entry which is preliminary data.</text>
</comment>
<dbReference type="AlphaFoldDB" id="A0A9P9YQL0"/>
<proteinExistence type="predicted"/>
<reference evidence="1" key="1">
    <citation type="journal article" date="2023" name="Genome Biol. Evol.">
        <title>Long-read-based Genome Assembly of Drosophila gunungcola Reveals Fewer Chemosensory Genes in Flower-breeding Species.</title>
        <authorList>
            <person name="Negi A."/>
            <person name="Liao B.Y."/>
            <person name="Yeh S.D."/>
        </authorList>
    </citation>
    <scope>NUCLEOTIDE SEQUENCE</scope>
    <source>
        <strain evidence="1">Sukarami</strain>
    </source>
</reference>
<protein>
    <submittedName>
        <fullName evidence="1">Uncharacterized protein</fullName>
    </submittedName>
</protein>
<name>A0A9P9YQL0_9MUSC</name>
<gene>
    <name evidence="1" type="ORF">M5D96_005335</name>
</gene>
<dbReference type="EMBL" id="JAMKOV010000003">
    <property type="protein sequence ID" value="KAI8041083.1"/>
    <property type="molecule type" value="Genomic_DNA"/>
</dbReference>
<accession>A0A9P9YQL0</accession>
<dbReference type="Proteomes" id="UP001059596">
    <property type="component" value="Unassembled WGS sequence"/>
</dbReference>
<keyword evidence="2" id="KW-1185">Reference proteome</keyword>
<evidence type="ECO:0000313" key="2">
    <source>
        <dbReference type="Proteomes" id="UP001059596"/>
    </source>
</evidence>
<organism evidence="1 2">
    <name type="scientific">Drosophila gunungcola</name>
    <name type="common">fruit fly</name>
    <dbReference type="NCBI Taxonomy" id="103775"/>
    <lineage>
        <taxon>Eukaryota</taxon>
        <taxon>Metazoa</taxon>
        <taxon>Ecdysozoa</taxon>
        <taxon>Arthropoda</taxon>
        <taxon>Hexapoda</taxon>
        <taxon>Insecta</taxon>
        <taxon>Pterygota</taxon>
        <taxon>Neoptera</taxon>
        <taxon>Endopterygota</taxon>
        <taxon>Diptera</taxon>
        <taxon>Brachycera</taxon>
        <taxon>Muscomorpha</taxon>
        <taxon>Ephydroidea</taxon>
        <taxon>Drosophilidae</taxon>
        <taxon>Drosophila</taxon>
        <taxon>Sophophora</taxon>
    </lineage>
</organism>
<sequence length="111" mass="12822">SGSCFIYYLVGVKPFQIKLSSKSYSKQPPTNFNQTRTGTQTNSVRLEIPKQTRIYKVRIFKLTPDSGSDNRIQLSPPPKTRTSRIQHWYPFRHHVLSVKVKLAYQSGTNHI</sequence>
<evidence type="ECO:0000313" key="1">
    <source>
        <dbReference type="EMBL" id="KAI8041083.1"/>
    </source>
</evidence>